<evidence type="ECO:0000313" key="2">
    <source>
        <dbReference type="Proteomes" id="UP000199022"/>
    </source>
</evidence>
<name>A0A1I1SZC2_9ACTN</name>
<dbReference type="Gene3D" id="1.20.120.450">
    <property type="entry name" value="dinb family like domain"/>
    <property type="match status" value="1"/>
</dbReference>
<dbReference type="EMBL" id="FOMD01000004">
    <property type="protein sequence ID" value="SFD48380.1"/>
    <property type="molecule type" value="Genomic_DNA"/>
</dbReference>
<reference evidence="2" key="1">
    <citation type="submission" date="2016-10" db="EMBL/GenBank/DDBJ databases">
        <authorList>
            <person name="Varghese N."/>
            <person name="Submissions S."/>
        </authorList>
    </citation>
    <scope>NUCLEOTIDE SEQUENCE [LARGE SCALE GENOMIC DNA]</scope>
    <source>
        <strain evidence="2">DSM 45962</strain>
    </source>
</reference>
<dbReference type="InterPro" id="IPR034660">
    <property type="entry name" value="DinB/YfiT-like"/>
</dbReference>
<dbReference type="Proteomes" id="UP000199022">
    <property type="component" value="Unassembled WGS sequence"/>
</dbReference>
<dbReference type="NCBIfam" id="TIGR03083">
    <property type="entry name" value="maleylpyruvate isomerase family mycothiol-dependent enzyme"/>
    <property type="match status" value="1"/>
</dbReference>
<organism evidence="1 2">
    <name type="scientific">Klenkia taihuensis</name>
    <dbReference type="NCBI Taxonomy" id="1225127"/>
    <lineage>
        <taxon>Bacteria</taxon>
        <taxon>Bacillati</taxon>
        <taxon>Actinomycetota</taxon>
        <taxon>Actinomycetes</taxon>
        <taxon>Geodermatophilales</taxon>
        <taxon>Geodermatophilaceae</taxon>
        <taxon>Klenkia</taxon>
    </lineage>
</organism>
<evidence type="ECO:0000313" key="1">
    <source>
        <dbReference type="EMBL" id="SFD48380.1"/>
    </source>
</evidence>
<sequence length="193" mass="20416">MTDTDPRPAFTAAVRAALPVALHVPAEDLHRPTPCDEFDVATLRGHLLTVLLRVAHVGRGGAPLDLPHVTTDVPDVDAALTDAADDALAVWSDPELLDRTLTHPAGPMPGRALLATYTGEVLTHAWDLGVSLGRPVEVADDVVAAGAAPSLRILPPGRRPAEYPFGDEVPAPEDATPLEALVAWLGRDPRWTP</sequence>
<proteinExistence type="predicted"/>
<dbReference type="AlphaFoldDB" id="A0A1I1SZC2"/>
<gene>
    <name evidence="1" type="ORF">SAMN05661030_3492</name>
</gene>
<accession>A0A1I1SZC2</accession>
<dbReference type="OrthoDB" id="5185819at2"/>
<dbReference type="STRING" id="1225127.SAMN05661030_3492"/>
<dbReference type="SUPFAM" id="SSF109854">
    <property type="entry name" value="DinB/YfiT-like putative metalloenzymes"/>
    <property type="match status" value="1"/>
</dbReference>
<keyword evidence="2" id="KW-1185">Reference proteome</keyword>
<dbReference type="InterPro" id="IPR017517">
    <property type="entry name" value="Maleyloyr_isom"/>
</dbReference>
<dbReference type="RefSeq" id="WP_091562269.1">
    <property type="nucleotide sequence ID" value="NZ_BNAC01000005.1"/>
</dbReference>
<protein>
    <submittedName>
        <fullName evidence="1">TIGR03086 family protein</fullName>
    </submittedName>
</protein>
<dbReference type="InterPro" id="IPR017520">
    <property type="entry name" value="CHP03086"/>
</dbReference>
<dbReference type="NCBIfam" id="TIGR03086">
    <property type="entry name" value="TIGR03086 family metal-binding protein"/>
    <property type="match status" value="1"/>
</dbReference>